<dbReference type="Pfam" id="PF13155">
    <property type="entry name" value="Toprim_2"/>
    <property type="match status" value="1"/>
</dbReference>
<organism evidence="2 3">
    <name type="scientific">Sphingobium fuliginis (strain ATCC 27551)</name>
    <dbReference type="NCBI Taxonomy" id="336203"/>
    <lineage>
        <taxon>Bacteria</taxon>
        <taxon>Pseudomonadati</taxon>
        <taxon>Pseudomonadota</taxon>
        <taxon>Alphaproteobacteria</taxon>
        <taxon>Sphingomonadales</taxon>
        <taxon>Sphingomonadaceae</taxon>
        <taxon>Sphingobium</taxon>
    </lineage>
</organism>
<dbReference type="SUPFAM" id="SSF56731">
    <property type="entry name" value="DNA primase core"/>
    <property type="match status" value="1"/>
</dbReference>
<dbReference type="InterPro" id="IPR027032">
    <property type="entry name" value="Twinkle-like"/>
</dbReference>
<dbReference type="InterPro" id="IPR007694">
    <property type="entry name" value="DNA_helicase_DnaB-like_C"/>
</dbReference>
<proteinExistence type="predicted"/>
<keyword evidence="3" id="KW-1185">Reference proteome</keyword>
<evidence type="ECO:0000259" key="1">
    <source>
        <dbReference type="PROSITE" id="PS51199"/>
    </source>
</evidence>
<dbReference type="EMBL" id="BMDU01000002">
    <property type="protein sequence ID" value="GFZ85157.1"/>
    <property type="molecule type" value="Genomic_DNA"/>
</dbReference>
<dbReference type="CDD" id="cd01029">
    <property type="entry name" value="TOPRIM_primases"/>
    <property type="match status" value="1"/>
</dbReference>
<dbReference type="PROSITE" id="PS51199">
    <property type="entry name" value="SF4_HELICASE"/>
    <property type="match status" value="1"/>
</dbReference>
<dbReference type="Proteomes" id="UP000628109">
    <property type="component" value="Unassembled WGS sequence"/>
</dbReference>
<reference evidence="3" key="1">
    <citation type="journal article" date="2019" name="Int. J. Syst. Evol. Microbiol.">
        <title>The Global Catalogue of Microorganisms (GCM) 10K type strain sequencing project: providing services to taxonomists for standard genome sequencing and annotation.</title>
        <authorList>
            <consortium name="The Broad Institute Genomics Platform"/>
            <consortium name="The Broad Institute Genome Sequencing Center for Infectious Disease"/>
            <person name="Wu L."/>
            <person name="Ma J."/>
        </authorList>
    </citation>
    <scope>NUCLEOTIDE SEQUENCE [LARGE SCALE GENOMIC DNA]</scope>
    <source>
        <strain evidence="3">CCM 7327</strain>
    </source>
</reference>
<accession>A0ABQ1ESC3</accession>
<dbReference type="SUPFAM" id="SSF52540">
    <property type="entry name" value="P-loop containing nucleoside triphosphate hydrolases"/>
    <property type="match status" value="1"/>
</dbReference>
<dbReference type="Pfam" id="PF03796">
    <property type="entry name" value="DnaB_C"/>
    <property type="match status" value="1"/>
</dbReference>
<feature type="domain" description="SF4 helicase" evidence="1">
    <location>
        <begin position="219"/>
        <end position="480"/>
    </location>
</feature>
<dbReference type="PANTHER" id="PTHR12873:SF0">
    <property type="entry name" value="TWINKLE MTDNA HELICASE"/>
    <property type="match status" value="1"/>
</dbReference>
<evidence type="ECO:0000313" key="3">
    <source>
        <dbReference type="Proteomes" id="UP000628109"/>
    </source>
</evidence>
<sequence>MKLTKPHMDWLDARGIDPALAAKFGLASVDRFGRMMLSVPYREAGRTLNHKYRDPLDKARQAMDQGAPLTLLNIDCLSDESLAGQPLIIVEGEWDFLATLTAGKRRVVSVPNGAPKEASGDDELQEGARYAWFWRHYDALSRIKSVILAVDNDEPGKALAADLCRLFGPERCSFVEYPAGCKDPNDVVIHSGHQRLVEVLDAAKPYPVKGLYALDDFPEQPSYQAWPTGVGKLDELFQIVPRTFTVATGYAGQGKTSFLMWILANLIRRGIHVTAASFETDIKPIFHRKLRAAILETGEFAQHDPKERDWADGMIRRYLAIISHSPMDDEDALSVEDVLDLGRASVIRNGTRLLLIDPWNEIDHKRRGDESETDYTGRAIRLMKRFAKQNDVAVWVIAHPAKPSQLQGKPRMPGLYDISGSANWANKADYGLCFQIKSREYWTTTIAVTKVRMGLPGKMGSVVIQFDPRRSSYSFYSEEAAA</sequence>
<name>A0ABQ1ESC3_SPHSA</name>
<dbReference type="PANTHER" id="PTHR12873">
    <property type="entry name" value="T7-LIKE MITOCHONDRIAL DNA HELICASE"/>
    <property type="match status" value="1"/>
</dbReference>
<evidence type="ECO:0000313" key="2">
    <source>
        <dbReference type="EMBL" id="GFZ85157.1"/>
    </source>
</evidence>
<dbReference type="Gene3D" id="3.40.1360.10">
    <property type="match status" value="1"/>
</dbReference>
<dbReference type="RefSeq" id="WP_165363325.1">
    <property type="nucleotide sequence ID" value="NZ_BMDU01000002.1"/>
</dbReference>
<dbReference type="Gene3D" id="3.40.50.300">
    <property type="entry name" value="P-loop containing nucleotide triphosphate hydrolases"/>
    <property type="match status" value="1"/>
</dbReference>
<protein>
    <recommendedName>
        <fullName evidence="1">SF4 helicase domain-containing protein</fullName>
    </recommendedName>
</protein>
<gene>
    <name evidence="2" type="ORF">GCM10019071_12730</name>
</gene>
<dbReference type="InterPro" id="IPR027417">
    <property type="entry name" value="P-loop_NTPase"/>
</dbReference>
<dbReference type="InterPro" id="IPR034154">
    <property type="entry name" value="TOPRIM_DnaG/twinkle"/>
</dbReference>
<comment type="caution">
    <text evidence="2">The sequence shown here is derived from an EMBL/GenBank/DDBJ whole genome shotgun (WGS) entry which is preliminary data.</text>
</comment>